<dbReference type="SMART" id="SM00458">
    <property type="entry name" value="RICIN"/>
    <property type="match status" value="1"/>
</dbReference>
<feature type="compositionally biased region" description="Polar residues" evidence="1">
    <location>
        <begin position="222"/>
        <end position="234"/>
    </location>
</feature>
<dbReference type="GO" id="GO:0000224">
    <property type="term" value="F:peptide-N4-(N-acetyl-beta-glucosaminyl)asparagine amidase activity"/>
    <property type="evidence" value="ECO:0007669"/>
    <property type="project" value="TreeGrafter"/>
</dbReference>
<evidence type="ECO:0000313" key="5">
    <source>
        <dbReference type="Proteomes" id="UP000256269"/>
    </source>
</evidence>
<feature type="region of interest" description="Disordered" evidence="1">
    <location>
        <begin position="222"/>
        <end position="247"/>
    </location>
</feature>
<dbReference type="InterPro" id="IPR050883">
    <property type="entry name" value="PNGase"/>
</dbReference>
<keyword evidence="2" id="KW-0732">Signal</keyword>
<evidence type="ECO:0000259" key="3">
    <source>
        <dbReference type="SMART" id="SM00458"/>
    </source>
</evidence>
<feature type="chain" id="PRO_5017552332" evidence="2">
    <location>
        <begin position="25"/>
        <end position="886"/>
    </location>
</feature>
<dbReference type="GO" id="GO:0006516">
    <property type="term" value="P:glycoprotein catabolic process"/>
    <property type="evidence" value="ECO:0007669"/>
    <property type="project" value="TreeGrafter"/>
</dbReference>
<reference evidence="4 5" key="1">
    <citation type="submission" date="2018-08" db="EMBL/GenBank/DDBJ databases">
        <title>Genomic Encyclopedia of Archaeal and Bacterial Type Strains, Phase II (KMG-II): from individual species to whole genera.</title>
        <authorList>
            <person name="Goeker M."/>
        </authorList>
    </citation>
    <scope>NUCLEOTIDE SEQUENCE [LARGE SCALE GENOMIC DNA]</scope>
    <source>
        <strain evidence="4 5">DSM 45791</strain>
    </source>
</reference>
<dbReference type="Gene3D" id="2.70.98.10">
    <property type="match status" value="1"/>
</dbReference>
<dbReference type="PANTHER" id="PTHR12143">
    <property type="entry name" value="PEPTIDE N-GLYCANASE PNGASE -RELATED"/>
    <property type="match status" value="1"/>
</dbReference>
<evidence type="ECO:0000256" key="2">
    <source>
        <dbReference type="SAM" id="SignalP"/>
    </source>
</evidence>
<dbReference type="Pfam" id="PF07971">
    <property type="entry name" value="Glyco_hydro_92"/>
    <property type="match status" value="1"/>
</dbReference>
<dbReference type="InterPro" id="IPR035992">
    <property type="entry name" value="Ricin_B-like_lectins"/>
</dbReference>
<proteinExistence type="predicted"/>
<gene>
    <name evidence="4" type="ORF">BCF44_105516</name>
</gene>
<dbReference type="Pfam" id="PF00652">
    <property type="entry name" value="Ricin_B_lectin"/>
    <property type="match status" value="1"/>
</dbReference>
<keyword evidence="5" id="KW-1185">Reference proteome</keyword>
<dbReference type="FunFam" id="3.30.2080.10:FF:000001">
    <property type="entry name" value="Alpha-1,2-mannosidase subfamily"/>
    <property type="match status" value="1"/>
</dbReference>
<name>A0A3E0HQE6_9PSEU</name>
<feature type="signal peptide" evidence="2">
    <location>
        <begin position="1"/>
        <end position="24"/>
    </location>
</feature>
<dbReference type="NCBIfam" id="TIGR01180">
    <property type="entry name" value="aman2_put"/>
    <property type="match status" value="1"/>
</dbReference>
<evidence type="ECO:0000313" key="4">
    <source>
        <dbReference type="EMBL" id="REH48657.1"/>
    </source>
</evidence>
<dbReference type="CDD" id="cd23451">
    <property type="entry name" value="beta-trefoil_Ricin_laminarinase"/>
    <property type="match status" value="1"/>
</dbReference>
<comment type="caution">
    <text evidence="4">The sequence shown here is derived from an EMBL/GenBank/DDBJ whole genome shotgun (WGS) entry which is preliminary data.</text>
</comment>
<dbReference type="SUPFAM" id="SSF50370">
    <property type="entry name" value="Ricin B-like lectins"/>
    <property type="match status" value="1"/>
</dbReference>
<dbReference type="Gene3D" id="1.20.1050.60">
    <property type="entry name" value="alpha-1,2-mannosidase"/>
    <property type="match status" value="1"/>
</dbReference>
<dbReference type="GO" id="GO:0005975">
    <property type="term" value="P:carbohydrate metabolic process"/>
    <property type="evidence" value="ECO:0007669"/>
    <property type="project" value="InterPro"/>
</dbReference>
<dbReference type="Pfam" id="PF17678">
    <property type="entry name" value="Glyco_hydro_92N"/>
    <property type="match status" value="1"/>
</dbReference>
<organism evidence="4 5">
    <name type="scientific">Kutzneria buriramensis</name>
    <dbReference type="NCBI Taxonomy" id="1045776"/>
    <lineage>
        <taxon>Bacteria</taxon>
        <taxon>Bacillati</taxon>
        <taxon>Actinomycetota</taxon>
        <taxon>Actinomycetes</taxon>
        <taxon>Pseudonocardiales</taxon>
        <taxon>Pseudonocardiaceae</taxon>
        <taxon>Kutzneria</taxon>
    </lineage>
</organism>
<dbReference type="SUPFAM" id="SSF48208">
    <property type="entry name" value="Six-hairpin glycosidases"/>
    <property type="match status" value="1"/>
</dbReference>
<dbReference type="GO" id="GO:0005829">
    <property type="term" value="C:cytosol"/>
    <property type="evidence" value="ECO:0007669"/>
    <property type="project" value="TreeGrafter"/>
</dbReference>
<dbReference type="Gene3D" id="2.80.10.50">
    <property type="match status" value="1"/>
</dbReference>
<dbReference type="NCBIfam" id="NF035929">
    <property type="entry name" value="lectin_1"/>
    <property type="match status" value="1"/>
</dbReference>
<dbReference type="InterPro" id="IPR005887">
    <property type="entry name" value="GH92_a_mannosidase_put"/>
</dbReference>
<dbReference type="InterPro" id="IPR041371">
    <property type="entry name" value="GH92_N"/>
</dbReference>
<dbReference type="InterPro" id="IPR012939">
    <property type="entry name" value="Glyco_hydro_92"/>
</dbReference>
<dbReference type="AlphaFoldDB" id="A0A3E0HQE6"/>
<evidence type="ECO:0000256" key="1">
    <source>
        <dbReference type="SAM" id="MobiDB-lite"/>
    </source>
</evidence>
<dbReference type="GO" id="GO:0030246">
    <property type="term" value="F:carbohydrate binding"/>
    <property type="evidence" value="ECO:0007669"/>
    <property type="project" value="InterPro"/>
</dbReference>
<dbReference type="Gene3D" id="3.30.2080.10">
    <property type="entry name" value="GH92 mannosidase domain"/>
    <property type="match status" value="1"/>
</dbReference>
<dbReference type="InterPro" id="IPR014718">
    <property type="entry name" value="GH-type_carb-bd"/>
</dbReference>
<dbReference type="InterPro" id="IPR008928">
    <property type="entry name" value="6-hairpin_glycosidase_sf"/>
</dbReference>
<dbReference type="InterPro" id="IPR000772">
    <property type="entry name" value="Ricin_B_lectin"/>
</dbReference>
<dbReference type="PANTHER" id="PTHR12143:SF39">
    <property type="entry name" value="SECRETED PROTEIN"/>
    <property type="match status" value="1"/>
</dbReference>
<dbReference type="RefSeq" id="WP_246015190.1">
    <property type="nucleotide sequence ID" value="NZ_CP144375.1"/>
</dbReference>
<dbReference type="Proteomes" id="UP000256269">
    <property type="component" value="Unassembled WGS sequence"/>
</dbReference>
<protein>
    <submittedName>
        <fullName evidence="4">Putative alpha-1,2-mannosidase</fullName>
    </submittedName>
</protein>
<dbReference type="Gene3D" id="1.20.1610.10">
    <property type="entry name" value="alpha-1,2-mannosidases domains"/>
    <property type="match status" value="1"/>
</dbReference>
<dbReference type="PROSITE" id="PS50231">
    <property type="entry name" value="RICIN_B_LECTIN"/>
    <property type="match status" value="1"/>
</dbReference>
<feature type="domain" description="Ricin B lectin" evidence="3">
    <location>
        <begin position="762"/>
        <end position="886"/>
    </location>
</feature>
<accession>A0A3E0HQE6</accession>
<dbReference type="EMBL" id="QUNO01000005">
    <property type="protein sequence ID" value="REH48657.1"/>
    <property type="molecule type" value="Genomic_DNA"/>
</dbReference>
<sequence>MSFPRTLALAALATLLLPAVPAMAVTPSLVTDPASLVNTFIGTSNAADDFPGADVPFGMVQWSPDTPSRPDGGGYEYNDSSITGFSLTHIAGPGCGAMGDVPFLPTTGAINGSATAAFTHANEQADAGYYKVKLNSGITTELTTTTRSGMGRFTFPATKQANLLIKLAGSQNAVSNTTVTAVSNTEITGSVTTGHFCGASATYTVYFAAKFDQPFTTSGTFSALDSGPVPNSTRPGAPARPQTVTPQLTGPNGEYLTFDTTANQVVQAKVGVSYVSTANAQNNRDTENAQWDFDAVHQAAHSAWNSMLGRIAIAGGTATQQQTFYSALYHSLLHPNVFSDANGQYIGFDNKVHAVAAGHAQYANFSGWDIYRSQAQLSALVAPDKASDIAQSMVNDYAQSGMLPKWALNNGETYVMVGDPGTSILADYYAFGARNFDTSAALTAMVHEASVQNNIRPGQNYLTTPGYLPTDGQWNCCNFYGPVSTQLEYDTADFALSAYAGALGDTANQTKFANRAQQWVNLFNTSSKFMQPRQADGSWTGGFSATSGSNFVEGTSWQYTGMVPFNIHGLATAFGGNAAYVSYLNSVLSGFNGAGGSKADLGNEPSIELPWEYDYVGQPYRAQQVIRQVQDQIWTDKPNGLAGNDDLGTMSAWYVWSALGMFPETPGTADLALGSPMFTQSVITLPGGNTLTVNAPQAADNAPYVQSLSLNGSTWNNAFLAPSIVNTGGTLDYVLGTTANTSWAASSAPPSYPGTGAPYVTSGPITSALAGKCADDNHSGLGNNTAIQLWDCNGSNAQKWAVPGDGTLQVMGKCLDVTNSGTANGVKVQLYDCNGTGAQQWQVHGTGLLNPQSGRCLDDPGSTLTNGTQLQIYDCNNTNAQTWTIP</sequence>